<reference evidence="1" key="1">
    <citation type="submission" date="2016-03" db="EMBL/GenBank/DDBJ databases">
        <title>Mechanisms controlling the formation of the plant cell surface in tip-growing cells are functionally conserved among land plants.</title>
        <authorList>
            <person name="Honkanen S."/>
            <person name="Jones V.A."/>
            <person name="Morieri G."/>
            <person name="Champion C."/>
            <person name="Hetherington A.J."/>
            <person name="Kelly S."/>
            <person name="Saint-Marcoux D."/>
            <person name="Proust H."/>
            <person name="Prescott H."/>
            <person name="Dolan L."/>
        </authorList>
    </citation>
    <scope>NUCLEOTIDE SEQUENCE [LARGE SCALE GENOMIC DNA]</scope>
    <source>
        <tissue evidence="1">Whole gametophyte</tissue>
    </source>
</reference>
<evidence type="ECO:0000313" key="1">
    <source>
        <dbReference type="EMBL" id="OAE31008.1"/>
    </source>
</evidence>
<evidence type="ECO:0000313" key="2">
    <source>
        <dbReference type="Proteomes" id="UP000077202"/>
    </source>
</evidence>
<comment type="caution">
    <text evidence="1">The sequence shown here is derived from an EMBL/GenBank/DDBJ whole genome shotgun (WGS) entry which is preliminary data.</text>
</comment>
<organism evidence="1 2">
    <name type="scientific">Marchantia polymorpha subsp. ruderalis</name>
    <dbReference type="NCBI Taxonomy" id="1480154"/>
    <lineage>
        <taxon>Eukaryota</taxon>
        <taxon>Viridiplantae</taxon>
        <taxon>Streptophyta</taxon>
        <taxon>Embryophyta</taxon>
        <taxon>Marchantiophyta</taxon>
        <taxon>Marchantiopsida</taxon>
        <taxon>Marchantiidae</taxon>
        <taxon>Marchantiales</taxon>
        <taxon>Marchantiaceae</taxon>
        <taxon>Marchantia</taxon>
    </lineage>
</organism>
<gene>
    <name evidence="1" type="ORF">AXG93_1502s1080</name>
</gene>
<dbReference type="AlphaFoldDB" id="A0A176WCQ8"/>
<name>A0A176WCQ8_MARPO</name>
<accession>A0A176WCQ8</accession>
<sequence length="76" mass="8727">MQSAGTDDIPKWSRYKRVPVFQQKEGLTKVKEKWEVQEHDVVMPEDPNPAPHRERSNAIISLAVNLKHARLISSHA</sequence>
<dbReference type="Proteomes" id="UP000077202">
    <property type="component" value="Unassembled WGS sequence"/>
</dbReference>
<protein>
    <submittedName>
        <fullName evidence="1">Uncharacterized protein</fullName>
    </submittedName>
</protein>
<proteinExistence type="predicted"/>
<dbReference type="EMBL" id="LVLJ01001188">
    <property type="protein sequence ID" value="OAE31008.1"/>
    <property type="molecule type" value="Genomic_DNA"/>
</dbReference>
<keyword evidence="2" id="KW-1185">Reference proteome</keyword>